<sequence>MMRDENRIEKYYIRYITKRLVYEHENVIQRFAGDYEAIMREIFWIAAFLRRIHFWLHTSVEEMYRGALLHRREQRFSHCGSDRLARHNGTCAVLALRFYSTTSLTKKRPEVFKVAADVLHATLGVFCSAEQGAIANGIIPNAVTRLDPGYVIPSRASTFRGRTLQDPKKLFTERFWTHVLLVSKLKLFLLPTDSLCTQERNLLSVKA</sequence>
<protein>
    <submittedName>
        <fullName evidence="1">Uncharacterized protein</fullName>
    </submittedName>
</protein>
<evidence type="ECO:0000313" key="1">
    <source>
        <dbReference type="EMBL" id="KFD56060.1"/>
    </source>
</evidence>
<dbReference type="AlphaFoldDB" id="A0A085MFR4"/>
<dbReference type="Proteomes" id="UP000030764">
    <property type="component" value="Unassembled WGS sequence"/>
</dbReference>
<dbReference type="EMBL" id="KL363196">
    <property type="protein sequence ID" value="KFD56060.1"/>
    <property type="molecule type" value="Genomic_DNA"/>
</dbReference>
<keyword evidence="2" id="KW-1185">Reference proteome</keyword>
<evidence type="ECO:0000313" key="2">
    <source>
        <dbReference type="Proteomes" id="UP000030764"/>
    </source>
</evidence>
<name>A0A085MFR4_9BILA</name>
<organism evidence="1 2">
    <name type="scientific">Trichuris suis</name>
    <name type="common">pig whipworm</name>
    <dbReference type="NCBI Taxonomy" id="68888"/>
    <lineage>
        <taxon>Eukaryota</taxon>
        <taxon>Metazoa</taxon>
        <taxon>Ecdysozoa</taxon>
        <taxon>Nematoda</taxon>
        <taxon>Enoplea</taxon>
        <taxon>Dorylaimia</taxon>
        <taxon>Trichinellida</taxon>
        <taxon>Trichuridae</taxon>
        <taxon>Trichuris</taxon>
    </lineage>
</organism>
<proteinExistence type="predicted"/>
<gene>
    <name evidence="1" type="ORF">M513_03184</name>
</gene>
<accession>A0A085MFR4</accession>
<reference evidence="1 2" key="1">
    <citation type="journal article" date="2014" name="Nat. Genet.">
        <title>Genome and transcriptome of the porcine whipworm Trichuris suis.</title>
        <authorList>
            <person name="Jex A.R."/>
            <person name="Nejsum P."/>
            <person name="Schwarz E.M."/>
            <person name="Hu L."/>
            <person name="Young N.D."/>
            <person name="Hall R.S."/>
            <person name="Korhonen P.K."/>
            <person name="Liao S."/>
            <person name="Thamsborg S."/>
            <person name="Xia J."/>
            <person name="Xu P."/>
            <person name="Wang S."/>
            <person name="Scheerlinck J.P."/>
            <person name="Hofmann A."/>
            <person name="Sternberg P.W."/>
            <person name="Wang J."/>
            <person name="Gasser R.B."/>
        </authorList>
    </citation>
    <scope>NUCLEOTIDE SEQUENCE [LARGE SCALE GENOMIC DNA]</scope>
    <source>
        <strain evidence="1">DCEP-RM93M</strain>
    </source>
</reference>